<protein>
    <recommendedName>
        <fullName evidence="2">UspA domain-containing protein</fullName>
    </recommendedName>
</protein>
<dbReference type="InterPro" id="IPR006015">
    <property type="entry name" value="Universal_stress_UspA"/>
</dbReference>
<dbReference type="PANTHER" id="PTHR46268">
    <property type="entry name" value="STRESS RESPONSE PROTEIN NHAX"/>
    <property type="match status" value="1"/>
</dbReference>
<dbReference type="InterPro" id="IPR006016">
    <property type="entry name" value="UspA"/>
</dbReference>
<dbReference type="CDD" id="cd00293">
    <property type="entry name" value="USP-like"/>
    <property type="match status" value="1"/>
</dbReference>
<gene>
    <name evidence="3" type="ORF">METZ01_LOCUS107922</name>
</gene>
<organism evidence="3">
    <name type="scientific">marine metagenome</name>
    <dbReference type="NCBI Taxonomy" id="408172"/>
    <lineage>
        <taxon>unclassified sequences</taxon>
        <taxon>metagenomes</taxon>
        <taxon>ecological metagenomes</taxon>
    </lineage>
</organism>
<accession>A0A381WS42</accession>
<dbReference type="Gene3D" id="3.40.50.620">
    <property type="entry name" value="HUPs"/>
    <property type="match status" value="1"/>
</dbReference>
<name>A0A381WS42_9ZZZZ</name>
<proteinExistence type="inferred from homology"/>
<dbReference type="PANTHER" id="PTHR46268:SF25">
    <property type="entry name" value="USPA DOMAIN PROTEIN"/>
    <property type="match status" value="1"/>
</dbReference>
<dbReference type="AlphaFoldDB" id="A0A381WS42"/>
<comment type="similarity">
    <text evidence="1">Belongs to the universal stress protein A family.</text>
</comment>
<sequence>MNNHKLKKILVPLDGSNNSLRGLDHAISLAKLSGASIVGAHVSYVPGNLAYPKQGFINQQLVKEANSYLNTAKERCAENGIAFTSKILPGTPSHGIVKFGQEVKNGINMIVMGTRGLSSAKESFLGSVSNHVVHKSKVPVLLIK</sequence>
<dbReference type="EMBL" id="UINC01012634">
    <property type="protein sequence ID" value="SVA55068.1"/>
    <property type="molecule type" value="Genomic_DNA"/>
</dbReference>
<feature type="domain" description="UspA" evidence="2">
    <location>
        <begin position="7"/>
        <end position="144"/>
    </location>
</feature>
<dbReference type="Pfam" id="PF00582">
    <property type="entry name" value="Usp"/>
    <property type="match status" value="1"/>
</dbReference>
<dbReference type="PRINTS" id="PR01438">
    <property type="entry name" value="UNVRSLSTRESS"/>
</dbReference>
<evidence type="ECO:0000259" key="2">
    <source>
        <dbReference type="Pfam" id="PF00582"/>
    </source>
</evidence>
<dbReference type="InterPro" id="IPR014729">
    <property type="entry name" value="Rossmann-like_a/b/a_fold"/>
</dbReference>
<evidence type="ECO:0000313" key="3">
    <source>
        <dbReference type="EMBL" id="SVA55068.1"/>
    </source>
</evidence>
<reference evidence="3" key="1">
    <citation type="submission" date="2018-05" db="EMBL/GenBank/DDBJ databases">
        <authorList>
            <person name="Lanie J.A."/>
            <person name="Ng W.-L."/>
            <person name="Kazmierczak K.M."/>
            <person name="Andrzejewski T.M."/>
            <person name="Davidsen T.M."/>
            <person name="Wayne K.J."/>
            <person name="Tettelin H."/>
            <person name="Glass J.I."/>
            <person name="Rusch D."/>
            <person name="Podicherti R."/>
            <person name="Tsui H.-C.T."/>
            <person name="Winkler M.E."/>
        </authorList>
    </citation>
    <scope>NUCLEOTIDE SEQUENCE</scope>
</reference>
<dbReference type="SUPFAM" id="SSF52402">
    <property type="entry name" value="Adenine nucleotide alpha hydrolases-like"/>
    <property type="match status" value="1"/>
</dbReference>
<evidence type="ECO:0000256" key="1">
    <source>
        <dbReference type="ARBA" id="ARBA00008791"/>
    </source>
</evidence>